<feature type="transmembrane region" description="Helical" evidence="1">
    <location>
        <begin position="51"/>
        <end position="81"/>
    </location>
</feature>
<feature type="transmembrane region" description="Helical" evidence="1">
    <location>
        <begin position="87"/>
        <end position="108"/>
    </location>
</feature>
<evidence type="ECO:0000313" key="3">
    <source>
        <dbReference type="Proteomes" id="UP000321533"/>
    </source>
</evidence>
<keyword evidence="1" id="KW-0812">Transmembrane</keyword>
<dbReference type="KEGG" id="pgin:FRZ67_16175"/>
<protein>
    <submittedName>
        <fullName evidence="2">Phage holin family protein</fullName>
    </submittedName>
</protein>
<dbReference type="InterPro" id="IPR009937">
    <property type="entry name" value="Phage_holin_3_6"/>
</dbReference>
<proteinExistence type="predicted"/>
<reference evidence="2 3" key="1">
    <citation type="journal article" date="2016" name="Int. J. Syst. Evol. Microbiol.">
        <title>Panacibacter ginsenosidivorans gen. nov., sp. nov., with ginsenoside converting activity isolated from soil of a ginseng field.</title>
        <authorList>
            <person name="Siddiqi M.Z."/>
            <person name="Muhammad Shafi S."/>
            <person name="Choi K.D."/>
            <person name="Im W.T."/>
        </authorList>
    </citation>
    <scope>NUCLEOTIDE SEQUENCE [LARGE SCALE GENOMIC DNA]</scope>
    <source>
        <strain evidence="2 3">Gsoil1550</strain>
    </source>
</reference>
<dbReference type="RefSeq" id="WP_147191120.1">
    <property type="nucleotide sequence ID" value="NZ_CP042435.1"/>
</dbReference>
<keyword evidence="1" id="KW-1133">Transmembrane helix</keyword>
<organism evidence="2 3">
    <name type="scientific">Panacibacter ginsenosidivorans</name>
    <dbReference type="NCBI Taxonomy" id="1813871"/>
    <lineage>
        <taxon>Bacteria</taxon>
        <taxon>Pseudomonadati</taxon>
        <taxon>Bacteroidota</taxon>
        <taxon>Chitinophagia</taxon>
        <taxon>Chitinophagales</taxon>
        <taxon>Chitinophagaceae</taxon>
        <taxon>Panacibacter</taxon>
    </lineage>
</organism>
<dbReference type="OrthoDB" id="676571at2"/>
<sequence>MILLTFHNTKGNITMEKEADFFVESKHKIEDYVRDRVLLLKLEMVEKTSKLVAVMFIGLLITVLSFFILLFLSFMAGYYFAALTESLYLGFGIVCGFYVLLLLFIIFAGKKILHTYITNTVIETIFDQTADNDDTEDDRETA</sequence>
<dbReference type="Proteomes" id="UP000321533">
    <property type="component" value="Chromosome"/>
</dbReference>
<evidence type="ECO:0000256" key="1">
    <source>
        <dbReference type="SAM" id="Phobius"/>
    </source>
</evidence>
<gene>
    <name evidence="2" type="ORF">FRZ67_16175</name>
</gene>
<keyword evidence="3" id="KW-1185">Reference proteome</keyword>
<evidence type="ECO:0000313" key="2">
    <source>
        <dbReference type="EMBL" id="QEC68766.1"/>
    </source>
</evidence>
<dbReference type="Pfam" id="PF07332">
    <property type="entry name" value="Phage_holin_3_6"/>
    <property type="match status" value="1"/>
</dbReference>
<accession>A0A5B8VDP6</accession>
<keyword evidence="1" id="KW-0472">Membrane</keyword>
<name>A0A5B8VDP6_9BACT</name>
<dbReference type="EMBL" id="CP042435">
    <property type="protein sequence ID" value="QEC68766.1"/>
    <property type="molecule type" value="Genomic_DNA"/>
</dbReference>
<dbReference type="AlphaFoldDB" id="A0A5B8VDP6"/>